<evidence type="ECO:0000313" key="3">
    <source>
        <dbReference type="EMBL" id="MFC4694976.1"/>
    </source>
</evidence>
<dbReference type="SUPFAM" id="SSF50249">
    <property type="entry name" value="Nucleic acid-binding proteins"/>
    <property type="match status" value="1"/>
</dbReference>
<feature type="domain" description="ChsH2 C-terminal OB-fold" evidence="2">
    <location>
        <begin position="83"/>
        <end position="136"/>
    </location>
</feature>
<feature type="compositionally biased region" description="Polar residues" evidence="1">
    <location>
        <begin position="1"/>
        <end position="10"/>
    </location>
</feature>
<protein>
    <submittedName>
        <fullName evidence="3">Zn-ribbon domain-containing OB-fold protein</fullName>
    </submittedName>
</protein>
<keyword evidence="4" id="KW-1185">Reference proteome</keyword>
<sequence length="151" mass="15652">MSAATPSTSEAGVGGSGLGVGRPTKRRPGAAVGGLEVADPRPVFDDGAVLGVRCTACRYPAAQRGIPWCPICYGAVEPDRFAATGTVWSSTVVAIPVGERRPPFGLAHLDLDDGPRVLVHLAEPEVLRAGTRARITGTDRGDLVAAREEQP</sequence>
<evidence type="ECO:0000259" key="2">
    <source>
        <dbReference type="Pfam" id="PF01796"/>
    </source>
</evidence>
<comment type="caution">
    <text evidence="3">The sequence shown here is derived from an EMBL/GenBank/DDBJ whole genome shotgun (WGS) entry which is preliminary data.</text>
</comment>
<organism evidence="3 4">
    <name type="scientific">Geodermatophilus arenarius</name>
    <dbReference type="NCBI Taxonomy" id="1137990"/>
    <lineage>
        <taxon>Bacteria</taxon>
        <taxon>Bacillati</taxon>
        <taxon>Actinomycetota</taxon>
        <taxon>Actinomycetes</taxon>
        <taxon>Geodermatophilales</taxon>
        <taxon>Geodermatophilaceae</taxon>
        <taxon>Geodermatophilus</taxon>
    </lineage>
</organism>
<evidence type="ECO:0000313" key="4">
    <source>
        <dbReference type="Proteomes" id="UP001596025"/>
    </source>
</evidence>
<gene>
    <name evidence="3" type="ORF">ACFO3M_16380</name>
</gene>
<dbReference type="RefSeq" id="WP_387990995.1">
    <property type="nucleotide sequence ID" value="NZ_JBHSGR010000018.1"/>
</dbReference>
<dbReference type="EMBL" id="JBHSGR010000018">
    <property type="protein sequence ID" value="MFC4694976.1"/>
    <property type="molecule type" value="Genomic_DNA"/>
</dbReference>
<name>A0ABV9LLF8_9ACTN</name>
<dbReference type="Proteomes" id="UP001596025">
    <property type="component" value="Unassembled WGS sequence"/>
</dbReference>
<accession>A0ABV9LLF8</accession>
<feature type="region of interest" description="Disordered" evidence="1">
    <location>
        <begin position="1"/>
        <end position="33"/>
    </location>
</feature>
<reference evidence="4" key="1">
    <citation type="journal article" date="2019" name="Int. J. Syst. Evol. Microbiol.">
        <title>The Global Catalogue of Microorganisms (GCM) 10K type strain sequencing project: providing services to taxonomists for standard genome sequencing and annotation.</title>
        <authorList>
            <consortium name="The Broad Institute Genomics Platform"/>
            <consortium name="The Broad Institute Genome Sequencing Center for Infectious Disease"/>
            <person name="Wu L."/>
            <person name="Ma J."/>
        </authorList>
    </citation>
    <scope>NUCLEOTIDE SEQUENCE [LARGE SCALE GENOMIC DNA]</scope>
    <source>
        <strain evidence="4">CCUG 62763</strain>
    </source>
</reference>
<evidence type="ECO:0000256" key="1">
    <source>
        <dbReference type="SAM" id="MobiDB-lite"/>
    </source>
</evidence>
<dbReference type="Pfam" id="PF01796">
    <property type="entry name" value="OB_ChsH2_C"/>
    <property type="match status" value="1"/>
</dbReference>
<proteinExistence type="predicted"/>
<dbReference type="InterPro" id="IPR002878">
    <property type="entry name" value="ChsH2_C"/>
</dbReference>
<dbReference type="InterPro" id="IPR012340">
    <property type="entry name" value="NA-bd_OB-fold"/>
</dbReference>